<name>E1R0V8_SEDSS</name>
<dbReference type="PANTHER" id="PTHR34353:SF2">
    <property type="entry name" value="CRISPR-ASSOCIATED ENDONUCLEASE CAS1 1"/>
    <property type="match status" value="1"/>
</dbReference>
<dbReference type="GO" id="GO:0051607">
    <property type="term" value="P:defense response to virus"/>
    <property type="evidence" value="ECO:0007669"/>
    <property type="project" value="UniProtKB-UniRule"/>
</dbReference>
<dbReference type="GO" id="GO:0043571">
    <property type="term" value="P:maintenance of CRISPR repeat elements"/>
    <property type="evidence" value="ECO:0007669"/>
    <property type="project" value="UniProtKB-UniRule"/>
</dbReference>
<evidence type="ECO:0000313" key="11">
    <source>
        <dbReference type="EMBL" id="ADK80207.1"/>
    </source>
</evidence>
<keyword evidence="1 10" id="KW-0540">Nuclease</keyword>
<dbReference type="InterPro" id="IPR042206">
    <property type="entry name" value="CRISPR-assoc_Cas1_C"/>
</dbReference>
<dbReference type="STRING" id="573413.Spirs_1074"/>
<evidence type="ECO:0000256" key="8">
    <source>
        <dbReference type="ARBA" id="ARBA00023211"/>
    </source>
</evidence>
<evidence type="ECO:0000256" key="6">
    <source>
        <dbReference type="ARBA" id="ARBA00023118"/>
    </source>
</evidence>
<keyword evidence="6 10" id="KW-0051">Antiviral defense</keyword>
<keyword evidence="7 10" id="KW-0238">DNA-binding</keyword>
<reference evidence="12" key="1">
    <citation type="journal article" date="2010" name="Stand. Genomic Sci.">
        <title>Complete genome sequence of Spirochaeta smaragdinae type strain (SEBR 4228).</title>
        <authorList>
            <person name="Mavromatis K."/>
            <person name="Yasawong M."/>
            <person name="Chertkov O."/>
            <person name="Lapidus A."/>
            <person name="Lucas S."/>
            <person name="Nolan M."/>
            <person name="Del Rio T.G."/>
            <person name="Tice H."/>
            <person name="Cheng J.F."/>
            <person name="Pitluck S."/>
            <person name="Liolios K."/>
            <person name="Ivanova N."/>
            <person name="Tapia R."/>
            <person name="Han C."/>
            <person name="Bruce D."/>
            <person name="Goodwin L."/>
            <person name="Pati A."/>
            <person name="Chen A."/>
            <person name="Palaniappan K."/>
            <person name="Land M."/>
            <person name="Hauser L."/>
            <person name="Chang Y.J."/>
            <person name="Jeffries C.D."/>
            <person name="Detter J.C."/>
            <person name="Rohde M."/>
            <person name="Brambilla E."/>
            <person name="Spring S."/>
            <person name="Goker M."/>
            <person name="Sikorski J."/>
            <person name="Woyke T."/>
            <person name="Bristow J."/>
            <person name="Eisen J.A."/>
            <person name="Markowitz V."/>
            <person name="Hugenholtz P."/>
            <person name="Klenk H.P."/>
            <person name="Kyrpides N.C."/>
        </authorList>
    </citation>
    <scope>NUCLEOTIDE SEQUENCE [LARGE SCALE GENOMIC DNA]</scope>
    <source>
        <strain evidence="12">DSM 11293 / JCM 15392 / SEBR 4228</strain>
    </source>
</reference>
<dbReference type="GO" id="GO:0004520">
    <property type="term" value="F:DNA endonuclease activity"/>
    <property type="evidence" value="ECO:0007669"/>
    <property type="project" value="InterPro"/>
</dbReference>
<dbReference type="RefSeq" id="WP_013253671.1">
    <property type="nucleotide sequence ID" value="NC_014364.1"/>
</dbReference>
<dbReference type="HOGENOM" id="CLU_052779_1_0_12"/>
<sequence>MKRHSNTLYLMTQGTYCHKENDGIVIKVDGERKAKFPVHNIESIVCFGNILCSPFLLGFCAENNISISYLTENGRFLGRFQGNVSGNVLLRRNQYRWADDPEKTGYVARTIIQGKIINSIAVLNRFLRDSKEVNESVKSAVNELKHILGAVEKSNDLEVIRGIEGIAAKCYFNVFNNLIKQQKDDFVFNGRNKRPPRDEVNALLSFIYVVMMHDIRSALETVGLDPAVGYLHRDRSGRYSLALDLMEEFRSFFADRLILSLINRNQIKKSHFRLTEAKSVLLNDEGKKILLTAYQDRKKEEILHPFINEKCTYGRLFFIQALIFARWVRGDIDGYPPFIWK</sequence>
<organism evidence="11 12">
    <name type="scientific">Sediminispirochaeta smaragdinae (strain DSM 11293 / JCM 15392 / SEBR 4228)</name>
    <name type="common">Spirochaeta smaragdinae</name>
    <dbReference type="NCBI Taxonomy" id="573413"/>
    <lineage>
        <taxon>Bacteria</taxon>
        <taxon>Pseudomonadati</taxon>
        <taxon>Spirochaetota</taxon>
        <taxon>Spirochaetia</taxon>
        <taxon>Spirochaetales</taxon>
        <taxon>Spirochaetaceae</taxon>
        <taxon>Sediminispirochaeta</taxon>
    </lineage>
</organism>
<dbReference type="Proteomes" id="UP000002318">
    <property type="component" value="Chromosome"/>
</dbReference>
<dbReference type="NCBIfam" id="TIGR03640">
    <property type="entry name" value="cas1_DVULG"/>
    <property type="match status" value="1"/>
</dbReference>
<dbReference type="Gene3D" id="1.20.120.920">
    <property type="entry name" value="CRISPR-associated endonuclease Cas1, C-terminal domain"/>
    <property type="match status" value="1"/>
</dbReference>
<dbReference type="InterPro" id="IPR019856">
    <property type="entry name" value="CRISPR-assoc_Cas1_DVULG"/>
</dbReference>
<feature type="binding site" evidence="10">
    <location>
        <position position="164"/>
    </location>
    <ligand>
        <name>Mn(2+)</name>
        <dbReference type="ChEBI" id="CHEBI:29035"/>
    </ligand>
</feature>
<dbReference type="InterPro" id="IPR002729">
    <property type="entry name" value="CRISPR-assoc_Cas1"/>
</dbReference>
<dbReference type="eggNOG" id="COG1518">
    <property type="taxonomic scope" value="Bacteria"/>
</dbReference>
<comment type="similarity">
    <text evidence="10">Belongs to the CRISPR-associated endonuclease Cas1 family.</text>
</comment>
<proteinExistence type="inferred from homology"/>
<keyword evidence="4 10" id="KW-0378">Hydrolase</keyword>
<evidence type="ECO:0000256" key="3">
    <source>
        <dbReference type="ARBA" id="ARBA00022759"/>
    </source>
</evidence>
<dbReference type="PANTHER" id="PTHR34353">
    <property type="entry name" value="CRISPR-ASSOCIATED ENDONUCLEASE CAS1 1"/>
    <property type="match status" value="1"/>
</dbReference>
<dbReference type="NCBIfam" id="TIGR00287">
    <property type="entry name" value="cas1"/>
    <property type="match status" value="1"/>
</dbReference>
<dbReference type="Pfam" id="PF01867">
    <property type="entry name" value="Cas_Cas1"/>
    <property type="match status" value="1"/>
</dbReference>
<dbReference type="KEGG" id="ssm:Spirs_1074"/>
<dbReference type="GO" id="GO:0016787">
    <property type="term" value="F:hydrolase activity"/>
    <property type="evidence" value="ECO:0007669"/>
    <property type="project" value="UniProtKB-KW"/>
</dbReference>
<accession>E1R0V8</accession>
<dbReference type="EMBL" id="CP002116">
    <property type="protein sequence ID" value="ADK80207.1"/>
    <property type="molecule type" value="Genomic_DNA"/>
</dbReference>
<evidence type="ECO:0000256" key="2">
    <source>
        <dbReference type="ARBA" id="ARBA00022723"/>
    </source>
</evidence>
<dbReference type="GO" id="GO:0046872">
    <property type="term" value="F:metal ion binding"/>
    <property type="evidence" value="ECO:0007669"/>
    <property type="project" value="UniProtKB-UniRule"/>
</dbReference>
<evidence type="ECO:0000256" key="7">
    <source>
        <dbReference type="ARBA" id="ARBA00023125"/>
    </source>
</evidence>
<keyword evidence="2 10" id="KW-0479">Metal-binding</keyword>
<dbReference type="InterPro" id="IPR050646">
    <property type="entry name" value="Cas1"/>
</dbReference>
<evidence type="ECO:0000256" key="5">
    <source>
        <dbReference type="ARBA" id="ARBA00022842"/>
    </source>
</evidence>
<feature type="binding site" evidence="10">
    <location>
        <position position="247"/>
    </location>
    <ligand>
        <name>Mn(2+)</name>
        <dbReference type="ChEBI" id="CHEBI:29035"/>
    </ligand>
</feature>
<comment type="function">
    <text evidence="10">CRISPR (clustered regularly interspaced short palindromic repeat), is an adaptive immune system that provides protection against mobile genetic elements (viruses, transposable elements and conjugative plasmids). CRISPR clusters contain spacers, sequences complementary to antecedent mobile elements, and target invading nucleic acids. CRISPR clusters are transcribed and processed into CRISPR RNA (crRNA). Acts as a dsDNA endonuclease. Involved in the integration of spacer DNA into the CRISPR cassette.</text>
</comment>
<dbReference type="InterPro" id="IPR042211">
    <property type="entry name" value="CRISPR-assoc_Cas1_N"/>
</dbReference>
<comment type="subunit">
    <text evidence="9 10">Homodimer, forms a heterotetramer with a Cas2 homodimer.</text>
</comment>
<dbReference type="HAMAP" id="MF_01470">
    <property type="entry name" value="Cas1"/>
    <property type="match status" value="1"/>
</dbReference>
<dbReference type="OrthoDB" id="9803119at2"/>
<evidence type="ECO:0000313" key="12">
    <source>
        <dbReference type="Proteomes" id="UP000002318"/>
    </source>
</evidence>
<evidence type="ECO:0000256" key="1">
    <source>
        <dbReference type="ARBA" id="ARBA00022722"/>
    </source>
</evidence>
<keyword evidence="3 10" id="KW-0255">Endonuclease</keyword>
<keyword evidence="8 10" id="KW-0464">Manganese</keyword>
<feature type="binding site" evidence="10">
    <location>
        <position position="232"/>
    </location>
    <ligand>
        <name>Mn(2+)</name>
        <dbReference type="ChEBI" id="CHEBI:29035"/>
    </ligand>
</feature>
<keyword evidence="5 10" id="KW-0460">Magnesium</keyword>
<keyword evidence="12" id="KW-1185">Reference proteome</keyword>
<comment type="cofactor">
    <cofactor evidence="10">
        <name>Mg(2+)</name>
        <dbReference type="ChEBI" id="CHEBI:18420"/>
    </cofactor>
    <cofactor evidence="10">
        <name>Mn(2+)</name>
        <dbReference type="ChEBI" id="CHEBI:29035"/>
    </cofactor>
</comment>
<dbReference type="CDD" id="cd09721">
    <property type="entry name" value="Cas1_I-C"/>
    <property type="match status" value="1"/>
</dbReference>
<gene>
    <name evidence="10" type="primary">cas1</name>
    <name evidence="11" type="ordered locus">Spirs_1074</name>
</gene>
<evidence type="ECO:0000256" key="10">
    <source>
        <dbReference type="HAMAP-Rule" id="MF_01470"/>
    </source>
</evidence>
<dbReference type="EC" id="3.1.-.-" evidence="10"/>
<protein>
    <recommendedName>
        <fullName evidence="10">CRISPR-associated endonuclease Cas1</fullName>
        <ecNumber evidence="10">3.1.-.-</ecNumber>
    </recommendedName>
</protein>
<dbReference type="GO" id="GO:0003677">
    <property type="term" value="F:DNA binding"/>
    <property type="evidence" value="ECO:0007669"/>
    <property type="project" value="UniProtKB-KW"/>
</dbReference>
<dbReference type="Gene3D" id="3.100.10.20">
    <property type="entry name" value="CRISPR-associated endonuclease Cas1, N-terminal domain"/>
    <property type="match status" value="1"/>
</dbReference>
<dbReference type="AlphaFoldDB" id="E1R0V8"/>
<evidence type="ECO:0000256" key="9">
    <source>
        <dbReference type="ARBA" id="ARBA00038592"/>
    </source>
</evidence>
<evidence type="ECO:0000256" key="4">
    <source>
        <dbReference type="ARBA" id="ARBA00022801"/>
    </source>
</evidence>